<keyword evidence="11" id="KW-0276">Fatty acid metabolism</keyword>
<dbReference type="InterPro" id="IPR005482">
    <property type="entry name" value="Biotin_COase_C"/>
</dbReference>
<keyword evidence="11" id="KW-0963">Cytoplasm</keyword>
<dbReference type="NCBIfam" id="TIGR00515">
    <property type="entry name" value="accD"/>
    <property type="match status" value="1"/>
</dbReference>
<protein>
    <recommendedName>
        <fullName evidence="11">Acetyl-coenzyme A carboxylase carboxyl transferase subunit beta</fullName>
        <shortName evidence="11">ACCase subunit beta</shortName>
        <shortName evidence="11">Acetyl-CoA carboxylase carboxyltransferase subunit beta</shortName>
        <ecNumber evidence="11">2.1.3.15</ecNumber>
    </recommendedName>
</protein>
<dbReference type="PRINTS" id="PR01070">
    <property type="entry name" value="ACCCTRFRASEB"/>
</dbReference>
<keyword evidence="11" id="KW-0862">Zinc</keyword>
<feature type="domain" description="Biotin carboxylation" evidence="13">
    <location>
        <begin position="1"/>
        <end position="446"/>
    </location>
</feature>
<dbReference type="EC" id="2.1.3.15" evidence="11"/>
<keyword evidence="11" id="KW-0275">Fatty acid biosynthesis</keyword>
<feature type="domain" description="ATP-grasp" evidence="12">
    <location>
        <begin position="120"/>
        <end position="317"/>
    </location>
</feature>
<dbReference type="GO" id="GO:0003989">
    <property type="term" value="F:acetyl-CoA carboxylase activity"/>
    <property type="evidence" value="ECO:0007669"/>
    <property type="project" value="InterPro"/>
</dbReference>
<comment type="catalytic activity">
    <reaction evidence="10">
        <text>N(6)-biotinyl-L-lysyl-[protein] + hydrogencarbonate + ATP = N(6)-carboxybiotinyl-L-lysyl-[protein] + ADP + phosphate + H(+)</text>
        <dbReference type="Rhea" id="RHEA:13501"/>
        <dbReference type="Rhea" id="RHEA-COMP:10505"/>
        <dbReference type="Rhea" id="RHEA-COMP:10506"/>
        <dbReference type="ChEBI" id="CHEBI:15378"/>
        <dbReference type="ChEBI" id="CHEBI:17544"/>
        <dbReference type="ChEBI" id="CHEBI:30616"/>
        <dbReference type="ChEBI" id="CHEBI:43474"/>
        <dbReference type="ChEBI" id="CHEBI:83144"/>
        <dbReference type="ChEBI" id="CHEBI:83145"/>
        <dbReference type="ChEBI" id="CHEBI:456216"/>
        <dbReference type="EC" id="6.3.4.14"/>
    </reaction>
</comment>
<dbReference type="InterPro" id="IPR004549">
    <property type="entry name" value="Acetyl_CoA_COase_biotin_COase"/>
</dbReference>
<dbReference type="GO" id="GO:2001295">
    <property type="term" value="P:malonyl-CoA biosynthetic process"/>
    <property type="evidence" value="ECO:0007669"/>
    <property type="project" value="UniProtKB-UniRule"/>
</dbReference>
<dbReference type="SUPFAM" id="SSF56059">
    <property type="entry name" value="Glutathione synthetase ATP-binding domain-like"/>
    <property type="match status" value="1"/>
</dbReference>
<dbReference type="InterPro" id="IPR051602">
    <property type="entry name" value="ACC_Biotin_Carboxylase"/>
</dbReference>
<keyword evidence="16" id="KW-1185">Reference proteome</keyword>
<evidence type="ECO:0000256" key="7">
    <source>
        <dbReference type="ARBA" id="ARBA00022840"/>
    </source>
</evidence>
<feature type="binding site" evidence="11">
    <location>
        <position position="488"/>
    </location>
    <ligand>
        <name>Zn(2+)</name>
        <dbReference type="ChEBI" id="CHEBI:29105"/>
    </ligand>
</feature>
<keyword evidence="11" id="KW-0863">Zinc-finger</keyword>
<keyword evidence="11" id="KW-0443">Lipid metabolism</keyword>
<dbReference type="InterPro" id="IPR011761">
    <property type="entry name" value="ATP-grasp"/>
</dbReference>
<comment type="subunit">
    <text evidence="11">Acetyl-CoA carboxylase is a heterohexamer composed of biotin carboxyl carrier protein (AccB), biotin carboxylase (AccC) and two subunits each of ACCase subunit alpha (AccA) and ACCase subunit beta (AccD).</text>
</comment>
<dbReference type="AlphaFoldDB" id="A0A0K8J6Y3"/>
<comment type="subunit">
    <text evidence="3">Acetyl-CoA carboxylase is a heterohexamer of biotin carboxyl carrier protein, biotin carboxylase and the two subunits of carboxyl transferase in a 2:2 complex.</text>
</comment>
<comment type="function">
    <text evidence="11">Component of the acetyl coenzyme A carboxylase (ACC) complex. Biotin carboxylase (BC) catalyzes the carboxylation of biotin on its carrier protein (BCCP) and then the CO(2) group is transferred by the transcarboxylase to acetyl-CoA to form malonyl-CoA.</text>
</comment>
<keyword evidence="5 11" id="KW-0479">Metal-binding</keyword>
<proteinExistence type="inferred from homology"/>
<evidence type="ECO:0000256" key="1">
    <source>
        <dbReference type="ARBA" id="ARBA00003761"/>
    </source>
</evidence>
<comment type="similarity">
    <text evidence="11">Belongs to the AccD/PCCB family.</text>
</comment>
<dbReference type="SUPFAM" id="SSF52440">
    <property type="entry name" value="PreATP-grasp domain"/>
    <property type="match status" value="1"/>
</dbReference>
<dbReference type="NCBIfam" id="NF006367">
    <property type="entry name" value="PRK08591.1"/>
    <property type="match status" value="1"/>
</dbReference>
<keyword evidence="8" id="KW-0460">Magnesium</keyword>
<dbReference type="UniPathway" id="UPA00655">
    <property type="reaction ID" value="UER00711"/>
</dbReference>
<dbReference type="EMBL" id="LN879430">
    <property type="protein sequence ID" value="CUH93386.1"/>
    <property type="molecule type" value="Genomic_DNA"/>
</dbReference>
<comment type="pathway">
    <text evidence="2 11">Lipid metabolism; malonyl-CoA biosynthesis; malonyl-CoA from acetyl-CoA: step 1/1.</text>
</comment>
<name>A0A0K8J6Y3_9FIRM</name>
<dbReference type="PROSITE" id="PS50979">
    <property type="entry name" value="BC"/>
    <property type="match status" value="1"/>
</dbReference>
<evidence type="ECO:0000259" key="14">
    <source>
        <dbReference type="PROSITE" id="PS50980"/>
    </source>
</evidence>
<dbReference type="NCBIfam" id="TIGR00514">
    <property type="entry name" value="accC"/>
    <property type="match status" value="1"/>
</dbReference>
<keyword evidence="11" id="KW-0808">Transferase</keyword>
<comment type="caution">
    <text evidence="11">Lacks conserved residue(s) required for the propagation of feature annotation.</text>
</comment>
<evidence type="ECO:0000256" key="9">
    <source>
        <dbReference type="ARBA" id="ARBA00023267"/>
    </source>
</evidence>
<dbReference type="GO" id="GO:0008270">
    <property type="term" value="F:zinc ion binding"/>
    <property type="evidence" value="ECO:0007669"/>
    <property type="project" value="UniProtKB-UniRule"/>
</dbReference>
<dbReference type="InterPro" id="IPR005479">
    <property type="entry name" value="CPAse_ATP-bd"/>
</dbReference>
<dbReference type="NCBIfam" id="NF004085">
    <property type="entry name" value="PRK05586.1"/>
    <property type="match status" value="1"/>
</dbReference>
<dbReference type="InterPro" id="IPR029045">
    <property type="entry name" value="ClpP/crotonase-like_dom_sf"/>
</dbReference>
<dbReference type="PROSITE" id="PS00866">
    <property type="entry name" value="CPSASE_1"/>
    <property type="match status" value="1"/>
</dbReference>
<gene>
    <name evidence="11" type="primary">accD</name>
    <name evidence="15" type="ORF">SD1D_1844</name>
</gene>
<dbReference type="PANTHER" id="PTHR48095">
    <property type="entry name" value="PYRUVATE CARBOXYLASE SUBUNIT A"/>
    <property type="match status" value="1"/>
</dbReference>
<comment type="cofactor">
    <cofactor evidence="11">
        <name>Zn(2+)</name>
        <dbReference type="ChEBI" id="CHEBI:29105"/>
    </cofactor>
    <text evidence="11">Binds 1 zinc ion per subunit.</text>
</comment>
<comment type="subcellular location">
    <subcellularLocation>
        <location evidence="11">Cytoplasm</location>
    </subcellularLocation>
</comment>
<reference evidence="16" key="1">
    <citation type="submission" date="2015-09" db="EMBL/GenBank/DDBJ databases">
        <authorList>
            <person name="Wibberg D."/>
        </authorList>
    </citation>
    <scope>NUCLEOTIDE SEQUENCE [LARGE SCALE GENOMIC DNA]</scope>
    <source>
        <strain evidence="16">SD1D</strain>
    </source>
</reference>
<evidence type="ECO:0000259" key="13">
    <source>
        <dbReference type="PROSITE" id="PS50979"/>
    </source>
</evidence>
<dbReference type="SMART" id="SM00878">
    <property type="entry name" value="Biotin_carb_C"/>
    <property type="match status" value="1"/>
</dbReference>
<evidence type="ECO:0000256" key="2">
    <source>
        <dbReference type="ARBA" id="ARBA00004956"/>
    </source>
</evidence>
<dbReference type="SUPFAM" id="SSF52096">
    <property type="entry name" value="ClpP/crotonase"/>
    <property type="match status" value="1"/>
</dbReference>
<keyword evidence="7 11" id="KW-0067">ATP-binding</keyword>
<accession>A0A0K8J6Y3</accession>
<dbReference type="Pfam" id="PF00289">
    <property type="entry name" value="Biotin_carb_N"/>
    <property type="match status" value="1"/>
</dbReference>
<keyword evidence="11" id="KW-0444">Lipid biosynthesis</keyword>
<sequence>MFHKILIANRGEIAVRIIRACRELGIGTVAVYSEADKEALHALMADEAICIGPDKSKDSYLNMQNIISATVLTGATAIHPGFGFLSENSSFARMCEDCNITFIGPDADTIDLLGSKSKARETMLKAGVPVVPGSEGEINNIKEAAKLADKIGYPIMIKASAGGGGKGMRAVYSAGDLENAIISAKNEAKAAFGDDKVYMEKLIINPKHVEFQILADKYGNVIHLGERDCSVQRRNQKIMEESPCAIMSSELRSKMGNAAVKAAKATGYVNAGTIEFLLDSNNNFYFMEMNTRIQVEHPVTEMITGIDMIKEQIKIAAGEKLAYRQKDIKFHGHAIECRICAEDPKRGFIPCPGLVENVLFPGGPGIRVDSALYPGYMVPPCYDSMLAKVIAHGKTREEAIERMKRALSELIIDGIETNVDFQYELFEKDEILSGDYHTGLIEGKKHYERNPFKTKQYAISKIYRSRPQEHKLPIEDKPNVPEGIMTKCPGCGKIIYTKLLLKNYKMCECGYYFRISANERLAMVLDEDSFVELDQQLTSRDPLNFPGYGDKLVKTQTQTGLVDGLVSGKGAICGLPTYIGVMDASFFMGSMGTAIGEKLARLFERAKEEKLPVIVFTASGGARMQEGIFSLMQMAKVSGAVAKHSKAGLLYITVLTDPTTGGVTASFAMLGDIILAEPGALIGFAGPRVIEQTIGQKLPQGFQRAEFLLEHGFVDRIVTRDKMKETLGALLKLHYKDYTSNTNLF</sequence>
<dbReference type="Gene3D" id="3.30.470.20">
    <property type="entry name" value="ATP-grasp fold, B domain"/>
    <property type="match status" value="1"/>
</dbReference>
<feature type="domain" description="CoA carboxyltransferase N-terminal" evidence="14">
    <location>
        <begin position="484"/>
        <end position="745"/>
    </location>
</feature>
<dbReference type="Pfam" id="PF02785">
    <property type="entry name" value="Biotin_carb_C"/>
    <property type="match status" value="1"/>
</dbReference>
<keyword evidence="9" id="KW-0092">Biotin</keyword>
<dbReference type="Pfam" id="PF02786">
    <property type="entry name" value="CPSase_L_D2"/>
    <property type="match status" value="1"/>
</dbReference>
<dbReference type="InterPro" id="IPR005481">
    <property type="entry name" value="BC-like_N"/>
</dbReference>
<feature type="binding site" evidence="11">
    <location>
        <position position="509"/>
    </location>
    <ligand>
        <name>Zn(2+)</name>
        <dbReference type="ChEBI" id="CHEBI:29105"/>
    </ligand>
</feature>
<dbReference type="KEGG" id="hsd:SD1D_1844"/>
<keyword evidence="6 11" id="KW-0547">Nucleotide-binding</keyword>
<organism evidence="15 16">
    <name type="scientific">Herbinix luporum</name>
    <dbReference type="NCBI Taxonomy" id="1679721"/>
    <lineage>
        <taxon>Bacteria</taxon>
        <taxon>Bacillati</taxon>
        <taxon>Bacillota</taxon>
        <taxon>Clostridia</taxon>
        <taxon>Lachnospirales</taxon>
        <taxon>Lachnospiraceae</taxon>
        <taxon>Herbinix</taxon>
    </lineage>
</organism>
<evidence type="ECO:0000256" key="5">
    <source>
        <dbReference type="ARBA" id="ARBA00022723"/>
    </source>
</evidence>
<dbReference type="GO" id="GO:0006633">
    <property type="term" value="P:fatty acid biosynthetic process"/>
    <property type="evidence" value="ECO:0007669"/>
    <property type="project" value="UniProtKB-KW"/>
</dbReference>
<dbReference type="FunFam" id="3.30.1490.20:FF:000018">
    <property type="entry name" value="Biotin carboxylase"/>
    <property type="match status" value="1"/>
</dbReference>
<evidence type="ECO:0000256" key="6">
    <source>
        <dbReference type="ARBA" id="ARBA00022741"/>
    </source>
</evidence>
<dbReference type="GO" id="GO:0016743">
    <property type="term" value="F:carboxyl- or carbamoyltransferase activity"/>
    <property type="evidence" value="ECO:0007669"/>
    <property type="project" value="UniProtKB-UniRule"/>
</dbReference>
<dbReference type="InterPro" id="IPR011054">
    <property type="entry name" value="Rudment_hybrid_motif"/>
</dbReference>
<evidence type="ECO:0000256" key="3">
    <source>
        <dbReference type="ARBA" id="ARBA00011750"/>
    </source>
</evidence>
<dbReference type="PROSITE" id="PS50980">
    <property type="entry name" value="COA_CT_NTER"/>
    <property type="match status" value="1"/>
</dbReference>
<dbReference type="GO" id="GO:0004075">
    <property type="term" value="F:biotin carboxylase activity"/>
    <property type="evidence" value="ECO:0007669"/>
    <property type="project" value="UniProtKB-EC"/>
</dbReference>
<evidence type="ECO:0000256" key="10">
    <source>
        <dbReference type="ARBA" id="ARBA00048600"/>
    </source>
</evidence>
<dbReference type="SUPFAM" id="SSF51246">
    <property type="entry name" value="Rudiment single hybrid motif"/>
    <property type="match status" value="1"/>
</dbReference>
<dbReference type="Gene3D" id="3.90.226.10">
    <property type="entry name" value="2-enoyl-CoA Hydratase, Chain A, domain 1"/>
    <property type="match status" value="1"/>
</dbReference>
<dbReference type="PANTHER" id="PTHR48095:SF2">
    <property type="entry name" value="BIOTIN CARBOXYLASE, CHLOROPLASTIC"/>
    <property type="match status" value="1"/>
</dbReference>
<comment type="catalytic activity">
    <reaction evidence="11">
        <text>N(6)-carboxybiotinyl-L-lysyl-[protein] + acetyl-CoA = N(6)-biotinyl-L-lysyl-[protein] + malonyl-CoA</text>
        <dbReference type="Rhea" id="RHEA:54728"/>
        <dbReference type="Rhea" id="RHEA-COMP:10505"/>
        <dbReference type="Rhea" id="RHEA-COMP:10506"/>
        <dbReference type="ChEBI" id="CHEBI:57288"/>
        <dbReference type="ChEBI" id="CHEBI:57384"/>
        <dbReference type="ChEBI" id="CHEBI:83144"/>
        <dbReference type="ChEBI" id="CHEBI:83145"/>
        <dbReference type="EC" id="2.1.3.15"/>
    </reaction>
</comment>
<evidence type="ECO:0000313" key="16">
    <source>
        <dbReference type="Proteomes" id="UP000196053"/>
    </source>
</evidence>
<dbReference type="OrthoDB" id="9807469at2"/>
<dbReference type="FunFam" id="3.30.470.20:FF:000028">
    <property type="entry name" value="Methylcrotonoyl-CoA carboxylase subunit alpha, mitochondrial"/>
    <property type="match status" value="1"/>
</dbReference>
<dbReference type="InterPro" id="IPR011764">
    <property type="entry name" value="Biotin_carboxylation_dom"/>
</dbReference>
<feature type="binding site" evidence="11">
    <location>
        <position position="491"/>
    </location>
    <ligand>
        <name>Zn(2+)</name>
        <dbReference type="ChEBI" id="CHEBI:29105"/>
    </ligand>
</feature>
<dbReference type="HAMAP" id="MF_01395">
    <property type="entry name" value="AcetylCoA_CT_beta"/>
    <property type="match status" value="1"/>
</dbReference>
<evidence type="ECO:0000313" key="15">
    <source>
        <dbReference type="EMBL" id="CUH93386.1"/>
    </source>
</evidence>
<dbReference type="FunFam" id="3.40.50.20:FF:000010">
    <property type="entry name" value="Propionyl-CoA carboxylase subunit alpha"/>
    <property type="match status" value="1"/>
</dbReference>
<comment type="function">
    <text evidence="1">This protein is a component of the acetyl coenzyme A carboxylase complex; first, biotin carboxylase catalyzes the carboxylation of the carrier protein and then the transcarboxylase transfers the carboxyl group to form malonyl-CoA.</text>
</comment>
<evidence type="ECO:0000256" key="8">
    <source>
        <dbReference type="ARBA" id="ARBA00022842"/>
    </source>
</evidence>
<dbReference type="GO" id="GO:0009317">
    <property type="term" value="C:acetyl-CoA carboxylase complex"/>
    <property type="evidence" value="ECO:0007669"/>
    <property type="project" value="InterPro"/>
</dbReference>
<dbReference type="GO" id="GO:0005524">
    <property type="term" value="F:ATP binding"/>
    <property type="evidence" value="ECO:0007669"/>
    <property type="project" value="UniProtKB-UniRule"/>
</dbReference>
<dbReference type="Pfam" id="PF01039">
    <property type="entry name" value="Carboxyl_trans"/>
    <property type="match status" value="1"/>
</dbReference>
<dbReference type="InterPro" id="IPR016185">
    <property type="entry name" value="PreATP-grasp_dom_sf"/>
</dbReference>
<evidence type="ECO:0000256" key="11">
    <source>
        <dbReference type="HAMAP-Rule" id="MF_01395"/>
    </source>
</evidence>
<dbReference type="InterPro" id="IPR034733">
    <property type="entry name" value="AcCoA_carboxyl_beta"/>
</dbReference>
<dbReference type="PROSITE" id="PS50975">
    <property type="entry name" value="ATP_GRASP"/>
    <property type="match status" value="1"/>
</dbReference>
<dbReference type="Proteomes" id="UP000196053">
    <property type="component" value="Chromosome I"/>
</dbReference>
<evidence type="ECO:0000256" key="4">
    <source>
        <dbReference type="ARBA" id="ARBA00022598"/>
    </source>
</evidence>
<dbReference type="InterPro" id="IPR000438">
    <property type="entry name" value="Acetyl_CoA_COase_Trfase_b_su"/>
</dbReference>
<feature type="binding site" evidence="11">
    <location>
        <position position="507"/>
    </location>
    <ligand>
        <name>Zn(2+)</name>
        <dbReference type="ChEBI" id="CHEBI:29105"/>
    </ligand>
</feature>
<dbReference type="PROSITE" id="PS00867">
    <property type="entry name" value="CPSASE_2"/>
    <property type="match status" value="1"/>
</dbReference>
<dbReference type="InterPro" id="IPR011762">
    <property type="entry name" value="COA_CT_N"/>
</dbReference>
<keyword evidence="4" id="KW-0436">Ligase</keyword>
<evidence type="ECO:0000259" key="12">
    <source>
        <dbReference type="PROSITE" id="PS50975"/>
    </source>
</evidence>